<dbReference type="GO" id="GO:0003677">
    <property type="term" value="F:DNA binding"/>
    <property type="evidence" value="ECO:0007669"/>
    <property type="project" value="UniProtKB-KW"/>
</dbReference>
<proteinExistence type="predicted"/>
<accession>A0A840R4X9</accession>
<keyword evidence="4" id="KW-1185">Reference proteome</keyword>
<dbReference type="Gene3D" id="3.90.220.20">
    <property type="entry name" value="DNA methylase specificity domains"/>
    <property type="match status" value="1"/>
</dbReference>
<dbReference type="Proteomes" id="UP000536640">
    <property type="component" value="Unassembled WGS sequence"/>
</dbReference>
<evidence type="ECO:0000256" key="1">
    <source>
        <dbReference type="ARBA" id="ARBA00022747"/>
    </source>
</evidence>
<evidence type="ECO:0008006" key="5">
    <source>
        <dbReference type="Google" id="ProtNLM"/>
    </source>
</evidence>
<gene>
    <name evidence="3" type="ORF">HNQ57_002578</name>
</gene>
<dbReference type="AlphaFoldDB" id="A0A840R4X9"/>
<sequence length="203" mass="22866">MAEESVKITKKLGDIASIWVGHPLRGTIPDDSGSGIYMVQPRNIDEFCQVDWSSVIETRLEWRGKSRWLEVGDVIFRMNGRTNHATVIDKIDLPDNARVACHHQFFQLKVHDTDVNPAYLAWFINLPETQEVLAESKLGVGTGPVVNKRMLSELSVVVPSAELQKSCLELWFEYVAARINLEEEQAKIAEMYRESVGGLLRGG</sequence>
<dbReference type="EMBL" id="JACHHW010000006">
    <property type="protein sequence ID" value="MBB5188299.1"/>
    <property type="molecule type" value="Genomic_DNA"/>
</dbReference>
<protein>
    <recommendedName>
        <fullName evidence="5">Type I restriction modification DNA specificity domain-containing protein</fullName>
    </recommendedName>
</protein>
<evidence type="ECO:0000313" key="3">
    <source>
        <dbReference type="EMBL" id="MBB5188299.1"/>
    </source>
</evidence>
<dbReference type="RefSeq" id="WP_184463525.1">
    <property type="nucleotide sequence ID" value="NZ_JACHHW010000006.1"/>
</dbReference>
<name>A0A840R4X9_9GAMM</name>
<keyword evidence="1" id="KW-0680">Restriction system</keyword>
<keyword evidence="2" id="KW-0238">DNA-binding</keyword>
<evidence type="ECO:0000313" key="4">
    <source>
        <dbReference type="Proteomes" id="UP000536640"/>
    </source>
</evidence>
<dbReference type="InterPro" id="IPR044946">
    <property type="entry name" value="Restrct_endonuc_typeI_TRD_sf"/>
</dbReference>
<evidence type="ECO:0000256" key="2">
    <source>
        <dbReference type="ARBA" id="ARBA00023125"/>
    </source>
</evidence>
<comment type="caution">
    <text evidence="3">The sequence shown here is derived from an EMBL/GenBank/DDBJ whole genome shotgun (WGS) entry which is preliminary data.</text>
</comment>
<organism evidence="3 4">
    <name type="scientific">Zhongshania antarctica</name>
    <dbReference type="NCBI Taxonomy" id="641702"/>
    <lineage>
        <taxon>Bacteria</taxon>
        <taxon>Pseudomonadati</taxon>
        <taxon>Pseudomonadota</taxon>
        <taxon>Gammaproteobacteria</taxon>
        <taxon>Cellvibrionales</taxon>
        <taxon>Spongiibacteraceae</taxon>
        <taxon>Zhongshania</taxon>
    </lineage>
</organism>
<dbReference type="GO" id="GO:0009307">
    <property type="term" value="P:DNA restriction-modification system"/>
    <property type="evidence" value="ECO:0007669"/>
    <property type="project" value="UniProtKB-KW"/>
</dbReference>
<reference evidence="3 4" key="1">
    <citation type="submission" date="2020-08" db="EMBL/GenBank/DDBJ databases">
        <title>Genomic Encyclopedia of Type Strains, Phase IV (KMG-IV): sequencing the most valuable type-strain genomes for metagenomic binning, comparative biology and taxonomic classification.</title>
        <authorList>
            <person name="Goeker M."/>
        </authorList>
    </citation>
    <scope>NUCLEOTIDE SEQUENCE [LARGE SCALE GENOMIC DNA]</scope>
    <source>
        <strain evidence="3 4">DSM 25701</strain>
    </source>
</reference>
<dbReference type="SUPFAM" id="SSF116734">
    <property type="entry name" value="DNA methylase specificity domain"/>
    <property type="match status" value="1"/>
</dbReference>